<evidence type="ECO:0000313" key="2">
    <source>
        <dbReference type="Proteomes" id="UP000557717"/>
    </source>
</evidence>
<accession>A0A840V8D9</accession>
<name>A0A840V8D9_9BACT</name>
<reference evidence="1 2" key="1">
    <citation type="submission" date="2020-08" db="EMBL/GenBank/DDBJ databases">
        <title>Genomic Encyclopedia of Type Strains, Phase IV (KMG-IV): sequencing the most valuable type-strain genomes for metagenomic binning, comparative biology and taxonomic classification.</title>
        <authorList>
            <person name="Goeker M."/>
        </authorList>
    </citation>
    <scope>NUCLEOTIDE SEQUENCE [LARGE SCALE GENOMIC DNA]</scope>
    <source>
        <strain evidence="1 2">YC6886</strain>
    </source>
</reference>
<protein>
    <recommendedName>
        <fullName evidence="3">Intracellular proteinase inhibitor BsuPI domain-containing protein</fullName>
    </recommendedName>
</protein>
<evidence type="ECO:0008006" key="3">
    <source>
        <dbReference type="Google" id="ProtNLM"/>
    </source>
</evidence>
<proteinExistence type="predicted"/>
<gene>
    <name evidence="1" type="ORF">HNR46_004265</name>
</gene>
<dbReference type="RefSeq" id="WP_184022534.1">
    <property type="nucleotide sequence ID" value="NZ_JACHFD010000062.1"/>
</dbReference>
<comment type="caution">
    <text evidence="1">The sequence shown here is derived from an EMBL/GenBank/DDBJ whole genome shotgun (WGS) entry which is preliminary data.</text>
</comment>
<dbReference type="Proteomes" id="UP000557717">
    <property type="component" value="Unassembled WGS sequence"/>
</dbReference>
<evidence type="ECO:0000313" key="1">
    <source>
        <dbReference type="EMBL" id="MBB5353993.1"/>
    </source>
</evidence>
<dbReference type="AlphaFoldDB" id="A0A840V8D9"/>
<organism evidence="1 2">
    <name type="scientific">Haloferula luteola</name>
    <dbReference type="NCBI Taxonomy" id="595692"/>
    <lineage>
        <taxon>Bacteria</taxon>
        <taxon>Pseudomonadati</taxon>
        <taxon>Verrucomicrobiota</taxon>
        <taxon>Verrucomicrobiia</taxon>
        <taxon>Verrucomicrobiales</taxon>
        <taxon>Verrucomicrobiaceae</taxon>
        <taxon>Haloferula</taxon>
    </lineage>
</organism>
<keyword evidence="2" id="KW-1185">Reference proteome</keyword>
<dbReference type="EMBL" id="JACHFD010000062">
    <property type="protein sequence ID" value="MBB5353993.1"/>
    <property type="molecule type" value="Genomic_DNA"/>
</dbReference>
<sequence length="120" mass="13460">MTTVSPLPREVRQGSKITLEVVALNRTRAEVSIPPSYYDGDELIMDHAGVIFVKDLESIAIVRNSVSICPPIFDRIGAGESQRFRFTWEASETDLGDGYLVVRLPTQFEQVNPLPIRVTR</sequence>